<proteinExistence type="predicted"/>
<dbReference type="OrthoDB" id="260519at2759"/>
<keyword evidence="3" id="KW-1185">Reference proteome</keyword>
<evidence type="ECO:0000313" key="2">
    <source>
        <dbReference type="EMBL" id="KAB7503621.1"/>
    </source>
</evidence>
<reference evidence="2 3" key="1">
    <citation type="journal article" date="2019" name="PLoS Biol.">
        <title>Sex chromosomes control vertical transmission of feminizing Wolbachia symbionts in an isopod.</title>
        <authorList>
            <person name="Becking T."/>
            <person name="Chebbi M.A."/>
            <person name="Giraud I."/>
            <person name="Moumen B."/>
            <person name="Laverre T."/>
            <person name="Caubet Y."/>
            <person name="Peccoud J."/>
            <person name="Gilbert C."/>
            <person name="Cordaux R."/>
        </authorList>
    </citation>
    <scope>NUCLEOTIDE SEQUENCE [LARGE SCALE GENOMIC DNA]</scope>
    <source>
        <strain evidence="2">ANa2</strain>
        <tissue evidence="2">Whole body excluding digestive tract and cuticle</tissue>
    </source>
</reference>
<evidence type="ECO:0000256" key="1">
    <source>
        <dbReference type="SAM" id="Phobius"/>
    </source>
</evidence>
<gene>
    <name evidence="2" type="primary">Cyt-b5-r_5</name>
    <name evidence="2" type="ORF">Anas_07386</name>
</gene>
<dbReference type="Proteomes" id="UP000326759">
    <property type="component" value="Unassembled WGS sequence"/>
</dbReference>
<feature type="non-terminal residue" evidence="2">
    <location>
        <position position="97"/>
    </location>
</feature>
<keyword evidence="1" id="KW-0812">Transmembrane</keyword>
<dbReference type="PANTHER" id="PTHR16740:SF1">
    <property type="entry name" value="CYTOCHROME B5-RELATED PROTEIN-RELATED"/>
    <property type="match status" value="1"/>
</dbReference>
<dbReference type="AlphaFoldDB" id="A0A5N5TAK6"/>
<evidence type="ECO:0000313" key="3">
    <source>
        <dbReference type="Proteomes" id="UP000326759"/>
    </source>
</evidence>
<dbReference type="InterPro" id="IPR053100">
    <property type="entry name" value="Cytochrome_b5-related"/>
</dbReference>
<keyword evidence="1" id="KW-1133">Transmembrane helix</keyword>
<dbReference type="PANTHER" id="PTHR16740">
    <property type="entry name" value="CYTOCHROME B5-RELATED PROTEIN-RELATED"/>
    <property type="match status" value="1"/>
</dbReference>
<name>A0A5N5TAK6_9CRUS</name>
<keyword evidence="1" id="KW-0472">Membrane</keyword>
<protein>
    <submittedName>
        <fullName evidence="2">Cytochrome b5-related protein</fullName>
    </submittedName>
</protein>
<dbReference type="EMBL" id="SEYY01004784">
    <property type="protein sequence ID" value="KAB7503621.1"/>
    <property type="molecule type" value="Genomic_DNA"/>
</dbReference>
<sequence>MDITESFECSHFTQLPENLLKKFYVKDITTPRTTAFTFKDDGFFRTLKRKVKPIWEKNSGSAPTVQMKFIIDSLMTGFFIFMFSAARFNNYYFALIA</sequence>
<feature type="transmembrane region" description="Helical" evidence="1">
    <location>
        <begin position="69"/>
        <end position="88"/>
    </location>
</feature>
<organism evidence="2 3">
    <name type="scientific">Armadillidium nasatum</name>
    <dbReference type="NCBI Taxonomy" id="96803"/>
    <lineage>
        <taxon>Eukaryota</taxon>
        <taxon>Metazoa</taxon>
        <taxon>Ecdysozoa</taxon>
        <taxon>Arthropoda</taxon>
        <taxon>Crustacea</taxon>
        <taxon>Multicrustacea</taxon>
        <taxon>Malacostraca</taxon>
        <taxon>Eumalacostraca</taxon>
        <taxon>Peracarida</taxon>
        <taxon>Isopoda</taxon>
        <taxon>Oniscidea</taxon>
        <taxon>Crinocheta</taxon>
        <taxon>Armadillidiidae</taxon>
        <taxon>Armadillidium</taxon>
    </lineage>
</organism>
<comment type="caution">
    <text evidence="2">The sequence shown here is derived from an EMBL/GenBank/DDBJ whole genome shotgun (WGS) entry which is preliminary data.</text>
</comment>
<accession>A0A5N5TAK6</accession>